<feature type="transmembrane region" description="Helical" evidence="2">
    <location>
        <begin position="20"/>
        <end position="39"/>
    </location>
</feature>
<organism evidence="3">
    <name type="scientific">hydrothermal vent metagenome</name>
    <dbReference type="NCBI Taxonomy" id="652676"/>
    <lineage>
        <taxon>unclassified sequences</taxon>
        <taxon>metagenomes</taxon>
        <taxon>ecological metagenomes</taxon>
    </lineage>
</organism>
<keyword evidence="2" id="KW-0472">Membrane</keyword>
<name>A0A3B1E7V5_9ZZZZ</name>
<gene>
    <name evidence="3" type="ORF">MNBD_PLANCTO03-558</name>
</gene>
<keyword evidence="2" id="KW-0812">Transmembrane</keyword>
<feature type="transmembrane region" description="Helical" evidence="2">
    <location>
        <begin position="151"/>
        <end position="174"/>
    </location>
</feature>
<proteinExistence type="predicted"/>
<evidence type="ECO:0000256" key="1">
    <source>
        <dbReference type="SAM" id="MobiDB-lite"/>
    </source>
</evidence>
<evidence type="ECO:0000256" key="2">
    <source>
        <dbReference type="SAM" id="Phobius"/>
    </source>
</evidence>
<protein>
    <submittedName>
        <fullName evidence="3">Uncharacterized protein</fullName>
    </submittedName>
</protein>
<reference evidence="3" key="1">
    <citation type="submission" date="2018-06" db="EMBL/GenBank/DDBJ databases">
        <authorList>
            <person name="Zhirakovskaya E."/>
        </authorList>
    </citation>
    <scope>NUCLEOTIDE SEQUENCE</scope>
</reference>
<evidence type="ECO:0000313" key="3">
    <source>
        <dbReference type="EMBL" id="VAX40147.1"/>
    </source>
</evidence>
<keyword evidence="2" id="KW-1133">Transmembrane helix</keyword>
<sequence>MTETEQTPEITRAHLAKTWVVRMVLIIVVLFAFGAWGLYDAVVKYPARGRLHAKGVQLEYLETADRTGMLYDTPVFDPTGELATLQGRDVLELSNFDRLKLEWLKSLAIPGLGMLKPEHTQMADPAAELQRLEEQFQKEAPPAGLSQFDIVLQWAIFVICWGLGAVMLVLFVLVKAKSYTWNPATKTLTMPGGVTISPADLDPADPADLTKWSKFVVFLQPREGHEKLRGPIKLDLFRYEPLEEWVKLLVKAADEKFEFPEEIKAREEAEAAAAAAEEDGDETGREKSAKHDEEG</sequence>
<accession>A0A3B1E7V5</accession>
<feature type="region of interest" description="Disordered" evidence="1">
    <location>
        <begin position="267"/>
        <end position="295"/>
    </location>
</feature>
<feature type="compositionally biased region" description="Basic and acidic residues" evidence="1">
    <location>
        <begin position="282"/>
        <end position="295"/>
    </location>
</feature>
<dbReference type="EMBL" id="UOGK01000342">
    <property type="protein sequence ID" value="VAX40147.1"/>
    <property type="molecule type" value="Genomic_DNA"/>
</dbReference>
<dbReference type="AlphaFoldDB" id="A0A3B1E7V5"/>